<feature type="compositionally biased region" description="Polar residues" evidence="1">
    <location>
        <begin position="46"/>
        <end position="55"/>
    </location>
</feature>
<feature type="region of interest" description="Disordered" evidence="1">
    <location>
        <begin position="1"/>
        <end position="97"/>
    </location>
</feature>
<protein>
    <submittedName>
        <fullName evidence="2">Uncharacterized protein</fullName>
    </submittedName>
</protein>
<reference evidence="2 3" key="1">
    <citation type="submission" date="2024-01" db="EMBL/GenBank/DDBJ databases">
        <authorList>
            <person name="Waweru B."/>
        </authorList>
    </citation>
    <scope>NUCLEOTIDE SEQUENCE [LARGE SCALE GENOMIC DNA]</scope>
</reference>
<dbReference type="Proteomes" id="UP001314170">
    <property type="component" value="Unassembled WGS sequence"/>
</dbReference>
<comment type="caution">
    <text evidence="2">The sequence shown here is derived from an EMBL/GenBank/DDBJ whole genome shotgun (WGS) entry which is preliminary data.</text>
</comment>
<evidence type="ECO:0000256" key="1">
    <source>
        <dbReference type="SAM" id="MobiDB-lite"/>
    </source>
</evidence>
<evidence type="ECO:0000313" key="2">
    <source>
        <dbReference type="EMBL" id="CAK7349625.1"/>
    </source>
</evidence>
<dbReference type="EMBL" id="CAWUPB010001176">
    <property type="protein sequence ID" value="CAK7349625.1"/>
    <property type="molecule type" value="Genomic_DNA"/>
</dbReference>
<proteinExistence type="predicted"/>
<accession>A0AAV1SGK4</accession>
<keyword evidence="3" id="KW-1185">Reference proteome</keyword>
<evidence type="ECO:0000313" key="3">
    <source>
        <dbReference type="Proteomes" id="UP001314170"/>
    </source>
</evidence>
<dbReference type="AlphaFoldDB" id="A0AAV1SGK4"/>
<sequence length="97" mass="10220">MVEVPPSSPASASPQGKAHALGMVDICDNDESHDDLGSSHAWVSSPRDNSATGFPSSACDPNHKDVRLDGASQRMTTRSERMRTRGGGSRVVATLTL</sequence>
<name>A0AAV1SGK4_9ROSI</name>
<gene>
    <name evidence="2" type="ORF">DCAF_LOCUS22345</name>
</gene>
<organism evidence="2 3">
    <name type="scientific">Dovyalis caffra</name>
    <dbReference type="NCBI Taxonomy" id="77055"/>
    <lineage>
        <taxon>Eukaryota</taxon>
        <taxon>Viridiplantae</taxon>
        <taxon>Streptophyta</taxon>
        <taxon>Embryophyta</taxon>
        <taxon>Tracheophyta</taxon>
        <taxon>Spermatophyta</taxon>
        <taxon>Magnoliopsida</taxon>
        <taxon>eudicotyledons</taxon>
        <taxon>Gunneridae</taxon>
        <taxon>Pentapetalae</taxon>
        <taxon>rosids</taxon>
        <taxon>fabids</taxon>
        <taxon>Malpighiales</taxon>
        <taxon>Salicaceae</taxon>
        <taxon>Flacourtieae</taxon>
        <taxon>Dovyalis</taxon>
    </lineage>
</organism>